<evidence type="ECO:0000313" key="1">
    <source>
        <dbReference type="EMBL" id="MFC3863203.1"/>
    </source>
</evidence>
<dbReference type="InterPro" id="IPR013785">
    <property type="entry name" value="Aldolase_TIM"/>
</dbReference>
<dbReference type="EMBL" id="JBHRZF010000238">
    <property type="protein sequence ID" value="MFC3863203.1"/>
    <property type="molecule type" value="Genomic_DNA"/>
</dbReference>
<dbReference type="PANTHER" id="PTHR37418">
    <property type="entry name" value="3-KETO-5-AMINOHEXANOATE CLEAVAGE ENZYME-RELATED"/>
    <property type="match status" value="1"/>
</dbReference>
<comment type="caution">
    <text evidence="1">The sequence shown here is derived from an EMBL/GenBank/DDBJ whole genome shotgun (WGS) entry which is preliminary data.</text>
</comment>
<name>A0ABV8ABU6_9DEIO</name>
<dbReference type="Gene3D" id="3.20.20.70">
    <property type="entry name" value="Aldolase class I"/>
    <property type="match status" value="1"/>
</dbReference>
<gene>
    <name evidence="1" type="ORF">ACFOPQ_20790</name>
</gene>
<dbReference type="InterPro" id="IPR008567">
    <property type="entry name" value="BKACE"/>
</dbReference>
<dbReference type="Proteomes" id="UP001595748">
    <property type="component" value="Unassembled WGS sequence"/>
</dbReference>
<dbReference type="RefSeq" id="WP_380081136.1">
    <property type="nucleotide sequence ID" value="NZ_JBHRZF010000238.1"/>
</dbReference>
<organism evidence="1 2">
    <name type="scientific">Deinococcus antarcticus</name>
    <dbReference type="NCBI Taxonomy" id="1298767"/>
    <lineage>
        <taxon>Bacteria</taxon>
        <taxon>Thermotogati</taxon>
        <taxon>Deinococcota</taxon>
        <taxon>Deinococci</taxon>
        <taxon>Deinococcales</taxon>
        <taxon>Deinococcaceae</taxon>
        <taxon>Deinococcus</taxon>
    </lineage>
</organism>
<dbReference type="Pfam" id="PF05853">
    <property type="entry name" value="BKACE"/>
    <property type="match status" value="1"/>
</dbReference>
<evidence type="ECO:0000313" key="2">
    <source>
        <dbReference type="Proteomes" id="UP001595748"/>
    </source>
</evidence>
<proteinExistence type="predicted"/>
<keyword evidence="2" id="KW-1185">Reference proteome</keyword>
<accession>A0ABV8ABU6</accession>
<reference evidence="2" key="1">
    <citation type="journal article" date="2019" name="Int. J. Syst. Evol. Microbiol.">
        <title>The Global Catalogue of Microorganisms (GCM) 10K type strain sequencing project: providing services to taxonomists for standard genome sequencing and annotation.</title>
        <authorList>
            <consortium name="The Broad Institute Genomics Platform"/>
            <consortium name="The Broad Institute Genome Sequencing Center for Infectious Disease"/>
            <person name="Wu L."/>
            <person name="Ma J."/>
        </authorList>
    </citation>
    <scope>NUCLEOTIDE SEQUENCE [LARGE SCALE GENOMIC DNA]</scope>
    <source>
        <strain evidence="2">CCTCC AB 2013263</strain>
    </source>
</reference>
<protein>
    <submittedName>
        <fullName evidence="1">3-keto-5-aminohexanoate cleavage protein</fullName>
    </submittedName>
</protein>
<sequence length="249" mass="27646">MRPVFLQVALNGSRSKAEHPAVPVTPQEMADDVQRLFAAGVRSVHLHVRDGQGRESLEPPHVAATLNAIRAVCPEMELALSTAEGITATPAKRLDFIRAWTVLPDTLCVNLAEEGTQDVILLAHERGMGLEAGLFFPENVEHFRTLKHLRWRRALLEPLSTRPDEAEVQLQALLNVLGTPWLDIPHVIHGVDDATYPMLYRAAHLTRASRIGFEDVLTLPGGPPARDNTQLYQAGMCFMQEATEEFRGR</sequence>
<dbReference type="PANTHER" id="PTHR37418:SF1">
    <property type="entry name" value="3-KETO-5-AMINOHEXANOATE CLEAVAGE PROTEIN"/>
    <property type="match status" value="1"/>
</dbReference>